<dbReference type="SMART" id="SM00062">
    <property type="entry name" value="PBPb"/>
    <property type="match status" value="1"/>
</dbReference>
<dbReference type="SMART" id="SM00079">
    <property type="entry name" value="PBPe"/>
    <property type="match status" value="1"/>
</dbReference>
<evidence type="ECO:0000313" key="6">
    <source>
        <dbReference type="Proteomes" id="UP000184423"/>
    </source>
</evidence>
<organism evidence="5 6">
    <name type="scientific">Caloramator proteoclasticus DSM 10124</name>
    <dbReference type="NCBI Taxonomy" id="1121262"/>
    <lineage>
        <taxon>Bacteria</taxon>
        <taxon>Bacillati</taxon>
        <taxon>Bacillota</taxon>
        <taxon>Clostridia</taxon>
        <taxon>Eubacteriales</taxon>
        <taxon>Clostridiaceae</taxon>
        <taxon>Caloramator</taxon>
    </lineage>
</organism>
<dbReference type="SUPFAM" id="SSF53850">
    <property type="entry name" value="Periplasmic binding protein-like II"/>
    <property type="match status" value="1"/>
</dbReference>
<accession>A0A1M4U5D1</accession>
<sequence length="256" mass="29365">MKKFILGLTLLISAFFLASCSKTQVSNNASKIVVVGLDDTFAPMGFKNEKGEIVGFDVDLAKEVFKRLGYEVKFQPIDWAMKESELNSKKIDAIWNGYTITEERKEKVDFTKPYLVNRQVIVVLEDSNINKKSDLEGKRVAAQLNSSSQEAVEKDKEILSKFKDGKLNLYETNNDALMELESGRIDAVVVDEILARYYIKLKGEDKFKILEDNFGEEEYGIGFRKGDELKDKVDKTLEEMKKDGTFERIYSNWFKK</sequence>
<dbReference type="GO" id="GO:0016020">
    <property type="term" value="C:membrane"/>
    <property type="evidence" value="ECO:0007669"/>
    <property type="project" value="InterPro"/>
</dbReference>
<dbReference type="AlphaFoldDB" id="A0A1M4U5D1"/>
<feature type="domain" description="Solute-binding protein family 3/N-terminal" evidence="3">
    <location>
        <begin position="32"/>
        <end position="256"/>
    </location>
</feature>
<dbReference type="InterPro" id="IPR001320">
    <property type="entry name" value="Iontro_rcpt_C"/>
</dbReference>
<dbReference type="CDD" id="cd00996">
    <property type="entry name" value="PBP2_AatB_like"/>
    <property type="match status" value="1"/>
</dbReference>
<evidence type="ECO:0000256" key="1">
    <source>
        <dbReference type="ARBA" id="ARBA00022729"/>
    </source>
</evidence>
<keyword evidence="1 2" id="KW-0732">Signal</keyword>
<evidence type="ECO:0000259" key="3">
    <source>
        <dbReference type="SMART" id="SM00062"/>
    </source>
</evidence>
<dbReference type="GO" id="GO:0015276">
    <property type="term" value="F:ligand-gated monoatomic ion channel activity"/>
    <property type="evidence" value="ECO:0007669"/>
    <property type="project" value="InterPro"/>
</dbReference>
<keyword evidence="6" id="KW-1185">Reference proteome</keyword>
<dbReference type="PROSITE" id="PS51257">
    <property type="entry name" value="PROKAR_LIPOPROTEIN"/>
    <property type="match status" value="1"/>
</dbReference>
<gene>
    <name evidence="5" type="ORF">SAMN02746091_00572</name>
</gene>
<dbReference type="PANTHER" id="PTHR35936:SF34">
    <property type="entry name" value="ABC TRANSPORTER EXTRACELLULAR-BINDING PROTEIN YCKB-RELATED"/>
    <property type="match status" value="1"/>
</dbReference>
<dbReference type="RefSeq" id="WP_073247867.1">
    <property type="nucleotide sequence ID" value="NZ_FQVG01000006.1"/>
</dbReference>
<proteinExistence type="predicted"/>
<name>A0A1M4U5D1_9CLOT</name>
<feature type="signal peptide" evidence="2">
    <location>
        <begin position="1"/>
        <end position="18"/>
    </location>
</feature>
<feature type="domain" description="Ionotropic glutamate receptor C-terminal" evidence="4">
    <location>
        <begin position="31"/>
        <end position="256"/>
    </location>
</feature>
<dbReference type="InterPro" id="IPR001638">
    <property type="entry name" value="Solute-binding_3/MltF_N"/>
</dbReference>
<evidence type="ECO:0000256" key="2">
    <source>
        <dbReference type="SAM" id="SignalP"/>
    </source>
</evidence>
<dbReference type="EMBL" id="FQVG01000006">
    <property type="protein sequence ID" value="SHE51854.1"/>
    <property type="molecule type" value="Genomic_DNA"/>
</dbReference>
<dbReference type="PANTHER" id="PTHR35936">
    <property type="entry name" value="MEMBRANE-BOUND LYTIC MUREIN TRANSGLYCOSYLASE F"/>
    <property type="match status" value="1"/>
</dbReference>
<dbReference type="Proteomes" id="UP000184423">
    <property type="component" value="Unassembled WGS sequence"/>
</dbReference>
<evidence type="ECO:0000259" key="4">
    <source>
        <dbReference type="SMART" id="SM00079"/>
    </source>
</evidence>
<feature type="chain" id="PRO_5038509862" evidence="2">
    <location>
        <begin position="19"/>
        <end position="256"/>
    </location>
</feature>
<protein>
    <submittedName>
        <fullName evidence="5">Polar amino acid transport system substrate-binding protein</fullName>
    </submittedName>
</protein>
<evidence type="ECO:0000313" key="5">
    <source>
        <dbReference type="EMBL" id="SHE51854.1"/>
    </source>
</evidence>
<dbReference type="Gene3D" id="3.40.190.10">
    <property type="entry name" value="Periplasmic binding protein-like II"/>
    <property type="match status" value="2"/>
</dbReference>
<dbReference type="Pfam" id="PF00497">
    <property type="entry name" value="SBP_bac_3"/>
    <property type="match status" value="1"/>
</dbReference>
<reference evidence="6" key="1">
    <citation type="submission" date="2016-11" db="EMBL/GenBank/DDBJ databases">
        <authorList>
            <person name="Varghese N."/>
            <person name="Submissions S."/>
        </authorList>
    </citation>
    <scope>NUCLEOTIDE SEQUENCE [LARGE SCALE GENOMIC DNA]</scope>
    <source>
        <strain evidence="6">DSM 10124</strain>
    </source>
</reference>